<dbReference type="InterPro" id="IPR045031">
    <property type="entry name" value="DHP_synth-like"/>
</dbReference>
<dbReference type="EC" id="2.5.1.15" evidence="4 9"/>
<dbReference type="Pfam" id="PF00809">
    <property type="entry name" value="Pterin_bind"/>
    <property type="match status" value="1"/>
</dbReference>
<comment type="pathway">
    <text evidence="3 9">Cofactor biosynthesis; tetrahydrofolate biosynthesis; 7,8-dihydrofolate from 2-amino-4-hydroxy-6-hydroxymethyl-7,8-dihydropteridine diphosphate and 4-aminobenzoate: step 1/2.</text>
</comment>
<evidence type="ECO:0000256" key="4">
    <source>
        <dbReference type="ARBA" id="ARBA00012458"/>
    </source>
</evidence>
<dbReference type="RefSeq" id="WP_244786608.1">
    <property type="nucleotide sequence ID" value="NZ_CP091508.1"/>
</dbReference>
<keyword evidence="8 9" id="KW-0289">Folate biosynthesis</keyword>
<evidence type="ECO:0000256" key="6">
    <source>
        <dbReference type="ARBA" id="ARBA00022723"/>
    </source>
</evidence>
<comment type="function">
    <text evidence="9">Catalyzes the condensation of para-aminobenzoate (pABA) with 6-hydroxymethyl-7,8-dihydropterin diphosphate (DHPt-PP) to form 7,8-dihydropteroate (H2Pte), the immediate precursor of folate derivatives.</text>
</comment>
<gene>
    <name evidence="11" type="primary">folP</name>
    <name evidence="11" type="ORF">LVJ83_04185</name>
</gene>
<dbReference type="PROSITE" id="PS50972">
    <property type="entry name" value="PTERIN_BINDING"/>
    <property type="match status" value="1"/>
</dbReference>
<dbReference type="NCBIfam" id="TIGR01496">
    <property type="entry name" value="DHPS"/>
    <property type="match status" value="1"/>
</dbReference>
<comment type="cofactor">
    <cofactor evidence="2 9">
        <name>Mg(2+)</name>
        <dbReference type="ChEBI" id="CHEBI:18420"/>
    </cofactor>
</comment>
<reference evidence="11 12" key="1">
    <citation type="journal article" date="2022" name="Res Sq">
        <title>Evolution of multicellular longitudinally dividing oral cavity symbionts (Neisseriaceae).</title>
        <authorList>
            <person name="Nyongesa S."/>
            <person name="Weber P."/>
            <person name="Bernet E."/>
            <person name="Pullido F."/>
            <person name="Nieckarz M."/>
            <person name="Delaby M."/>
            <person name="Nieves C."/>
            <person name="Viehboeck T."/>
            <person name="Krause N."/>
            <person name="Rivera-Millot A."/>
            <person name="Nakamura A."/>
            <person name="Vischer N."/>
            <person name="VanNieuwenhze M."/>
            <person name="Brun Y."/>
            <person name="Cava F."/>
            <person name="Bulgheresi S."/>
            <person name="Veyrier F."/>
        </authorList>
    </citation>
    <scope>NUCLEOTIDE SEQUENCE [LARGE SCALE GENOMIC DNA]</scope>
    <source>
        <strain evidence="11 12">CCUG 63373m</strain>
    </source>
</reference>
<name>A0ABY4DUF2_9NEIS</name>
<dbReference type="CDD" id="cd00739">
    <property type="entry name" value="DHPS"/>
    <property type="match status" value="1"/>
</dbReference>
<dbReference type="GO" id="GO:0004156">
    <property type="term" value="F:dihydropteroate synthase activity"/>
    <property type="evidence" value="ECO:0007669"/>
    <property type="project" value="UniProtKB-EC"/>
</dbReference>
<keyword evidence="6 9" id="KW-0479">Metal-binding</keyword>
<accession>A0ABY4DUF2</accession>
<evidence type="ECO:0000256" key="5">
    <source>
        <dbReference type="ARBA" id="ARBA00022679"/>
    </source>
</evidence>
<keyword evidence="7 9" id="KW-0460">Magnesium</keyword>
<evidence type="ECO:0000256" key="3">
    <source>
        <dbReference type="ARBA" id="ARBA00004763"/>
    </source>
</evidence>
<dbReference type="InterPro" id="IPR011005">
    <property type="entry name" value="Dihydropteroate_synth-like_sf"/>
</dbReference>
<comment type="similarity">
    <text evidence="9">Belongs to the DHPS family.</text>
</comment>
<keyword evidence="5 9" id="KW-0808">Transferase</keyword>
<evidence type="ECO:0000313" key="11">
    <source>
        <dbReference type="EMBL" id="UOO82668.1"/>
    </source>
</evidence>
<evidence type="ECO:0000256" key="8">
    <source>
        <dbReference type="ARBA" id="ARBA00022909"/>
    </source>
</evidence>
<dbReference type="PROSITE" id="PS00793">
    <property type="entry name" value="DHPS_2"/>
    <property type="match status" value="1"/>
</dbReference>
<dbReference type="PANTHER" id="PTHR20941">
    <property type="entry name" value="FOLATE SYNTHESIS PROTEINS"/>
    <property type="match status" value="1"/>
</dbReference>
<keyword evidence="12" id="KW-1185">Reference proteome</keyword>
<dbReference type="Proteomes" id="UP000829817">
    <property type="component" value="Chromosome"/>
</dbReference>
<protein>
    <recommendedName>
        <fullName evidence="4 9">Dihydropteroate synthase</fullName>
        <shortName evidence="9">DHPS</shortName>
        <ecNumber evidence="4 9">2.5.1.15</ecNumber>
    </recommendedName>
    <alternativeName>
        <fullName evidence="9">Dihydropteroate pyrophosphorylase</fullName>
    </alternativeName>
</protein>
<evidence type="ECO:0000259" key="10">
    <source>
        <dbReference type="PROSITE" id="PS50972"/>
    </source>
</evidence>
<dbReference type="InterPro" id="IPR006390">
    <property type="entry name" value="DHP_synth_dom"/>
</dbReference>
<organism evidence="11 12">
    <name type="scientific">Uruburuella testudinis</name>
    <dbReference type="NCBI Taxonomy" id="1282863"/>
    <lineage>
        <taxon>Bacteria</taxon>
        <taxon>Pseudomonadati</taxon>
        <taxon>Pseudomonadota</taxon>
        <taxon>Betaproteobacteria</taxon>
        <taxon>Neisseriales</taxon>
        <taxon>Neisseriaceae</taxon>
        <taxon>Uruburuella</taxon>
    </lineage>
</organism>
<feature type="domain" description="Pterin-binding" evidence="10">
    <location>
        <begin position="18"/>
        <end position="274"/>
    </location>
</feature>
<comment type="catalytic activity">
    <reaction evidence="1">
        <text>(7,8-dihydropterin-6-yl)methyl diphosphate + 4-aminobenzoate = 7,8-dihydropteroate + diphosphate</text>
        <dbReference type="Rhea" id="RHEA:19949"/>
        <dbReference type="ChEBI" id="CHEBI:17836"/>
        <dbReference type="ChEBI" id="CHEBI:17839"/>
        <dbReference type="ChEBI" id="CHEBI:33019"/>
        <dbReference type="ChEBI" id="CHEBI:72950"/>
        <dbReference type="EC" id="2.5.1.15"/>
    </reaction>
</comment>
<evidence type="ECO:0000256" key="9">
    <source>
        <dbReference type="RuleBase" id="RU361205"/>
    </source>
</evidence>
<dbReference type="PROSITE" id="PS00792">
    <property type="entry name" value="DHPS_1"/>
    <property type="match status" value="1"/>
</dbReference>
<proteinExistence type="inferred from homology"/>
<dbReference type="Gene3D" id="3.20.20.20">
    <property type="entry name" value="Dihydropteroate synthase-like"/>
    <property type="match status" value="1"/>
</dbReference>
<sequence length="291" mass="31500">MRAYQWQCGRFLLNLAEPKIMGIVNITPDSFSDGGTYSKSVQTALRHAEQLLREGADILDIGGESTRPGSAYVPPEEEWERVAPVLEEVVKWGVPISLDTRRTAVMAQALAHGWADIINDVAALTDEGALDVLARHPQAGICLMHMQGLPENMQHNPQYQDVVAEVTRYLNGRVSACADAGIARERIILDPGFGFGKTLPHNIALMQHLSDFFQTADLPLLIGVSRKRMIGDLSGEADAAKRVHGSVAAALAAVARGAQVIRVHDVKATADAVKVWQSVGVFEHRPICGAS</sequence>
<dbReference type="SUPFAM" id="SSF51717">
    <property type="entry name" value="Dihydropteroate synthetase-like"/>
    <property type="match status" value="1"/>
</dbReference>
<evidence type="ECO:0000256" key="2">
    <source>
        <dbReference type="ARBA" id="ARBA00001946"/>
    </source>
</evidence>
<dbReference type="EMBL" id="CP091508">
    <property type="protein sequence ID" value="UOO82668.1"/>
    <property type="molecule type" value="Genomic_DNA"/>
</dbReference>
<evidence type="ECO:0000256" key="7">
    <source>
        <dbReference type="ARBA" id="ARBA00022842"/>
    </source>
</evidence>
<dbReference type="PANTHER" id="PTHR20941:SF1">
    <property type="entry name" value="FOLIC ACID SYNTHESIS PROTEIN FOL1"/>
    <property type="match status" value="1"/>
</dbReference>
<dbReference type="InterPro" id="IPR000489">
    <property type="entry name" value="Pterin-binding_dom"/>
</dbReference>
<evidence type="ECO:0000313" key="12">
    <source>
        <dbReference type="Proteomes" id="UP000829817"/>
    </source>
</evidence>
<evidence type="ECO:0000256" key="1">
    <source>
        <dbReference type="ARBA" id="ARBA00000012"/>
    </source>
</evidence>